<dbReference type="SMART" id="SM00382">
    <property type="entry name" value="AAA"/>
    <property type="match status" value="2"/>
</dbReference>
<evidence type="ECO:0000256" key="3">
    <source>
        <dbReference type="ARBA" id="ARBA00022840"/>
    </source>
</evidence>
<dbReference type="InterPro" id="IPR051309">
    <property type="entry name" value="ABCF_ATPase"/>
</dbReference>
<dbReference type="InterPro" id="IPR027417">
    <property type="entry name" value="P-loop_NTPase"/>
</dbReference>
<keyword evidence="2" id="KW-0547">Nucleotide-binding</keyword>
<keyword evidence="8" id="KW-1185">Reference proteome</keyword>
<feature type="compositionally biased region" description="Basic and acidic residues" evidence="5">
    <location>
        <begin position="577"/>
        <end position="593"/>
    </location>
</feature>
<dbReference type="InterPro" id="IPR003439">
    <property type="entry name" value="ABC_transporter-like_ATP-bd"/>
</dbReference>
<feature type="domain" description="ABC transporter" evidence="6">
    <location>
        <begin position="17"/>
        <end position="271"/>
    </location>
</feature>
<dbReference type="GO" id="GO:0003676">
    <property type="term" value="F:nucleic acid binding"/>
    <property type="evidence" value="ECO:0007669"/>
    <property type="project" value="UniProtKB-ARBA"/>
</dbReference>
<dbReference type="InterPro" id="IPR017871">
    <property type="entry name" value="ABC_transporter-like_CS"/>
</dbReference>
<dbReference type="FunFam" id="3.40.50.300:FF:000011">
    <property type="entry name" value="Putative ABC transporter ATP-binding component"/>
    <property type="match status" value="1"/>
</dbReference>
<comment type="caution">
    <text evidence="7">The sequence shown here is derived from an EMBL/GenBank/DDBJ whole genome shotgun (WGS) entry which is preliminary data.</text>
</comment>
<dbReference type="CDD" id="cd03221">
    <property type="entry name" value="ABCF_EF-3"/>
    <property type="match status" value="2"/>
</dbReference>
<evidence type="ECO:0000256" key="2">
    <source>
        <dbReference type="ARBA" id="ARBA00022741"/>
    </source>
</evidence>
<dbReference type="Pfam" id="PF12848">
    <property type="entry name" value="ABC_tran_Xtn"/>
    <property type="match status" value="1"/>
</dbReference>
<keyword evidence="4" id="KW-0175">Coiled coil</keyword>
<name>E8LFR0_9FIRM</name>
<keyword evidence="1" id="KW-0677">Repeat</keyword>
<sequence>MPEGVIIVVKRRMVMQLVVDKIAKAFGIHEIFKDVSFMVEQGEHVGLVGVNGSGKTTLLRCLLQPEWVDSGAVKFEPGISVGYVQQGFTDIRGTIWQFMQTACPEIGSLRQKLAQLEADSGKLQGEKLDSCLEEYGRVLKRYEFIDGYNYENRIKRVLIGLGYTEDWWQHDAATLSGGQKTRLMLAAALVRNPDFMILDEPTNHLDIVMTQWLEKYLQEFKGGLLVVSHDRAFLDNVAMRIMEMEGGKLQSFKGNYTRYLEQKAIQSSTLTAAYNAQQDYIARTEAYIRRFKAGIKSKMARGRQSQLDRLERIDAPVQHEEFELRLPPAAECADRVLIMEDLTIGYGEKILAKGINLTLRRGEKAALLGANGTGKTTLLRTILGEIAPLKGKAKIGSRVQIGYFSQSYERLNPEQTLLENFVVEYGFTEEYTRSMLGGMLFHGDDVFKKIGELSGGQKARLVLLKLVLDGANCLVLDEPTNHLDIMAREAVEAALESFDGTVLVVSHDRYFVNEVADRIWEIEDLEVKDYKGNYDFYLEEKQKKAAALAQAQEEAEKAAAYAEAQAKKQQQTAAAPVKEKKQEDKKRRYSPDEAARLLPKVELQIREQEAMMGLLEKQMADPANHTSPEHSAAMAAEHEEYEQTIAELMEKWELLMEAAEDA</sequence>
<reference evidence="7 8" key="1">
    <citation type="submission" date="2011-01" db="EMBL/GenBank/DDBJ databases">
        <authorList>
            <person name="Weinstock G."/>
            <person name="Sodergren E."/>
            <person name="Clifton S."/>
            <person name="Fulton L."/>
            <person name="Fulton B."/>
            <person name="Courtney L."/>
            <person name="Fronick C."/>
            <person name="Harrison M."/>
            <person name="Strong C."/>
            <person name="Farmer C."/>
            <person name="Delahaunty K."/>
            <person name="Markovic C."/>
            <person name="Hall O."/>
            <person name="Minx P."/>
            <person name="Tomlinson C."/>
            <person name="Mitreva M."/>
            <person name="Hou S."/>
            <person name="Chen J."/>
            <person name="Wollam A."/>
            <person name="Pepin K.H."/>
            <person name="Johnson M."/>
            <person name="Bhonagiri V."/>
            <person name="Zhang X."/>
            <person name="Suruliraj S."/>
            <person name="Warren W."/>
            <person name="Chinwalla A."/>
            <person name="Mardis E.R."/>
            <person name="Wilson R.K."/>
        </authorList>
    </citation>
    <scope>NUCLEOTIDE SEQUENCE [LARGE SCALE GENOMIC DNA]</scope>
    <source>
        <strain evidence="7 8">YIT 12067</strain>
    </source>
</reference>
<evidence type="ECO:0000313" key="7">
    <source>
        <dbReference type="EMBL" id="EFY04325.1"/>
    </source>
</evidence>
<proteinExistence type="predicted"/>
<feature type="region of interest" description="Disordered" evidence="5">
    <location>
        <begin position="567"/>
        <end position="593"/>
    </location>
</feature>
<dbReference type="AlphaFoldDB" id="E8LFR0"/>
<dbReference type="GO" id="GO:0016887">
    <property type="term" value="F:ATP hydrolysis activity"/>
    <property type="evidence" value="ECO:0007669"/>
    <property type="project" value="InterPro"/>
</dbReference>
<accession>E8LFR0</accession>
<dbReference type="PROSITE" id="PS00211">
    <property type="entry name" value="ABC_TRANSPORTER_1"/>
    <property type="match status" value="2"/>
</dbReference>
<dbReference type="Gene3D" id="3.40.50.300">
    <property type="entry name" value="P-loop containing nucleotide triphosphate hydrolases"/>
    <property type="match status" value="2"/>
</dbReference>
<dbReference type="Proteomes" id="UP000004923">
    <property type="component" value="Unassembled WGS sequence"/>
</dbReference>
<dbReference type="Pfam" id="PF00005">
    <property type="entry name" value="ABC_tran"/>
    <property type="match status" value="2"/>
</dbReference>
<dbReference type="GO" id="GO:0005524">
    <property type="term" value="F:ATP binding"/>
    <property type="evidence" value="ECO:0007669"/>
    <property type="project" value="UniProtKB-KW"/>
</dbReference>
<dbReference type="InterPro" id="IPR003593">
    <property type="entry name" value="AAA+_ATPase"/>
</dbReference>
<evidence type="ECO:0000259" key="6">
    <source>
        <dbReference type="PROSITE" id="PS50893"/>
    </source>
</evidence>
<dbReference type="PANTHER" id="PTHR42855:SF2">
    <property type="entry name" value="DRUG RESISTANCE ABC TRANSPORTER,ATP-BINDING PROTEIN"/>
    <property type="match status" value="1"/>
</dbReference>
<organism evidence="7 8">
    <name type="scientific">Phascolarctobacterium succinatutens YIT 12067</name>
    <dbReference type="NCBI Taxonomy" id="626939"/>
    <lineage>
        <taxon>Bacteria</taxon>
        <taxon>Bacillati</taxon>
        <taxon>Bacillota</taxon>
        <taxon>Negativicutes</taxon>
        <taxon>Acidaminococcales</taxon>
        <taxon>Acidaminococcaceae</taxon>
        <taxon>Phascolarctobacterium</taxon>
    </lineage>
</organism>
<dbReference type="eggNOG" id="COG0488">
    <property type="taxonomic scope" value="Bacteria"/>
</dbReference>
<feature type="coiled-coil region" evidence="4">
    <location>
        <begin position="631"/>
        <end position="658"/>
    </location>
</feature>
<dbReference type="FunFam" id="3.40.50.300:FF:000309">
    <property type="entry name" value="ABC transporter ATP-binding protein"/>
    <property type="match status" value="1"/>
</dbReference>
<dbReference type="HOGENOM" id="CLU_000604_36_0_9"/>
<evidence type="ECO:0000256" key="5">
    <source>
        <dbReference type="SAM" id="MobiDB-lite"/>
    </source>
</evidence>
<gene>
    <name evidence="7" type="ORF">HMPREF9443_01701</name>
</gene>
<dbReference type="SUPFAM" id="SSF52540">
    <property type="entry name" value="P-loop containing nucleoside triphosphate hydrolases"/>
    <property type="match status" value="2"/>
</dbReference>
<dbReference type="PANTHER" id="PTHR42855">
    <property type="entry name" value="ABC TRANSPORTER ATP-BINDING SUBUNIT"/>
    <property type="match status" value="1"/>
</dbReference>
<dbReference type="EMBL" id="AEVN01000086">
    <property type="protein sequence ID" value="EFY04325.1"/>
    <property type="molecule type" value="Genomic_DNA"/>
</dbReference>
<dbReference type="PROSITE" id="PS50893">
    <property type="entry name" value="ABC_TRANSPORTER_2"/>
    <property type="match status" value="2"/>
</dbReference>
<evidence type="ECO:0000256" key="1">
    <source>
        <dbReference type="ARBA" id="ARBA00022737"/>
    </source>
</evidence>
<dbReference type="InterPro" id="IPR032781">
    <property type="entry name" value="ABC_tran_Xtn"/>
</dbReference>
<feature type="domain" description="ABC transporter" evidence="6">
    <location>
        <begin position="337"/>
        <end position="549"/>
    </location>
</feature>
<keyword evidence="3 7" id="KW-0067">ATP-binding</keyword>
<protein>
    <submittedName>
        <fullName evidence="7">ABC transporter, ATP-binding protein</fullName>
    </submittedName>
</protein>
<evidence type="ECO:0000256" key="4">
    <source>
        <dbReference type="SAM" id="Coils"/>
    </source>
</evidence>
<evidence type="ECO:0000313" key="8">
    <source>
        <dbReference type="Proteomes" id="UP000004923"/>
    </source>
</evidence>